<gene>
    <name evidence="2" type="ORF">RhiirA4_470491</name>
</gene>
<dbReference type="VEuPathDB" id="FungiDB:RhiirFUN_005180"/>
<keyword evidence="3" id="KW-1185">Reference proteome</keyword>
<dbReference type="VEuPathDB" id="FungiDB:RhiirA1_472266"/>
<accession>A0A2I1H1B9</accession>
<dbReference type="EMBL" id="LLXI01001253">
    <property type="protein sequence ID" value="PKY52693.1"/>
    <property type="molecule type" value="Genomic_DNA"/>
</dbReference>
<keyword evidence="1" id="KW-0812">Transmembrane</keyword>
<dbReference type="Proteomes" id="UP000234323">
    <property type="component" value="Unassembled WGS sequence"/>
</dbReference>
<dbReference type="AlphaFoldDB" id="A0A2I1H1B9"/>
<keyword evidence="1" id="KW-1133">Transmembrane helix</keyword>
<feature type="transmembrane region" description="Helical" evidence="1">
    <location>
        <begin position="187"/>
        <end position="212"/>
    </location>
</feature>
<proteinExistence type="predicted"/>
<name>A0A2I1H1B9_9GLOM</name>
<organism evidence="2 3">
    <name type="scientific">Rhizophagus irregularis</name>
    <dbReference type="NCBI Taxonomy" id="588596"/>
    <lineage>
        <taxon>Eukaryota</taxon>
        <taxon>Fungi</taxon>
        <taxon>Fungi incertae sedis</taxon>
        <taxon>Mucoromycota</taxon>
        <taxon>Glomeromycotina</taxon>
        <taxon>Glomeromycetes</taxon>
        <taxon>Glomerales</taxon>
        <taxon>Glomeraceae</taxon>
        <taxon>Rhizophagus</taxon>
    </lineage>
</organism>
<dbReference type="VEuPathDB" id="FungiDB:FUN_005503"/>
<evidence type="ECO:0000256" key="1">
    <source>
        <dbReference type="SAM" id="Phobius"/>
    </source>
</evidence>
<sequence>MDGFISINLISSNYRFNVLGFNLYPNNSFSSPLIGTWDAGSQPSENEIFVLKQPKTDVYEFRPFINFYQNMVIEIPNGSIHSSGNFLIVKQSVNSDNERFIIECDACNLNANGLEVWVKHHSSCLIKNLASGFCMNGNYLPSSLVTQVDCSIASKWDIFGISPNKAPFSMIRSSMMISGTSGVISKLGLVGVIIGSIIGTASISFTISYCIIKHKCSKNVQSLRIAHAINN</sequence>
<protein>
    <submittedName>
        <fullName evidence="2">Uncharacterized protein</fullName>
    </submittedName>
</protein>
<comment type="caution">
    <text evidence="2">The sequence shown here is derived from an EMBL/GenBank/DDBJ whole genome shotgun (WGS) entry which is preliminary data.</text>
</comment>
<keyword evidence="1" id="KW-0472">Membrane</keyword>
<evidence type="ECO:0000313" key="2">
    <source>
        <dbReference type="EMBL" id="PKY52693.1"/>
    </source>
</evidence>
<evidence type="ECO:0000313" key="3">
    <source>
        <dbReference type="Proteomes" id="UP000234323"/>
    </source>
</evidence>
<reference evidence="2 3" key="1">
    <citation type="submission" date="2015-10" db="EMBL/GenBank/DDBJ databases">
        <title>Genome analyses suggest a sexual origin of heterokaryosis in a supposedly ancient asexual fungus.</title>
        <authorList>
            <person name="Ropars J."/>
            <person name="Sedzielewska K."/>
            <person name="Noel J."/>
            <person name="Charron P."/>
            <person name="Farinelli L."/>
            <person name="Marton T."/>
            <person name="Kruger M."/>
            <person name="Pelin A."/>
            <person name="Brachmann A."/>
            <person name="Corradi N."/>
        </authorList>
    </citation>
    <scope>NUCLEOTIDE SEQUENCE [LARGE SCALE GENOMIC DNA]</scope>
    <source>
        <strain evidence="2 3">A4</strain>
    </source>
</reference>